<feature type="domain" description="NERD" evidence="1">
    <location>
        <begin position="41"/>
        <end position="167"/>
    </location>
</feature>
<dbReference type="PROSITE" id="PS50965">
    <property type="entry name" value="NERD"/>
    <property type="match status" value="1"/>
</dbReference>
<dbReference type="Pfam" id="PF08378">
    <property type="entry name" value="NERD"/>
    <property type="match status" value="1"/>
</dbReference>
<proteinExistence type="predicted"/>
<geneLocation type="plasmid" evidence="2 3">
    <name>pPT365</name>
</geneLocation>
<evidence type="ECO:0000313" key="2">
    <source>
        <dbReference type="EMBL" id="BCZ85541.1"/>
    </source>
</evidence>
<evidence type="ECO:0000259" key="1">
    <source>
        <dbReference type="PROSITE" id="PS50965"/>
    </source>
</evidence>
<evidence type="ECO:0000313" key="3">
    <source>
        <dbReference type="Proteomes" id="UP001319874"/>
    </source>
</evidence>
<keyword evidence="2" id="KW-0614">Plasmid</keyword>
<reference evidence="2 3" key="1">
    <citation type="journal article" date="2022" name="Front. Microbiol.">
        <title>Identification and characterization of a novel class of self-sufficient cytochrome P450 hydroxylase involved in cyclohexanecarboxylate degradation in Paraburkholderia terrae strain KU-64.</title>
        <authorList>
            <person name="Yamamoto T."/>
            <person name="Hasegawa Y."/>
            <person name="Iwaki H."/>
        </authorList>
    </citation>
    <scope>NUCLEOTIDE SEQUENCE [LARGE SCALE GENOMIC DNA]</scope>
    <source>
        <strain evidence="2 3">KU-64</strain>
    </source>
</reference>
<dbReference type="InterPro" id="IPR011528">
    <property type="entry name" value="NERD"/>
</dbReference>
<organism evidence="2 3">
    <name type="scientific">Paraburkholderia terrae</name>
    <dbReference type="NCBI Taxonomy" id="311230"/>
    <lineage>
        <taxon>Bacteria</taxon>
        <taxon>Pseudomonadati</taxon>
        <taxon>Pseudomonadota</taxon>
        <taxon>Betaproteobacteria</taxon>
        <taxon>Burkholderiales</taxon>
        <taxon>Burkholderiaceae</taxon>
        <taxon>Paraburkholderia</taxon>
    </lineage>
</organism>
<dbReference type="RefSeq" id="WP_229517928.1">
    <property type="nucleotide sequence ID" value="NZ_AP024959.1"/>
</dbReference>
<keyword evidence="3" id="KW-1185">Reference proteome</keyword>
<dbReference type="Proteomes" id="UP001319874">
    <property type="component" value="Plasmid pPT365"/>
</dbReference>
<protein>
    <recommendedName>
        <fullName evidence="1">NERD domain-containing protein</fullName>
    </recommendedName>
</protein>
<accession>A0ABM7UBB4</accession>
<gene>
    <name evidence="2" type="ORF">PTKU64_92160</name>
</gene>
<name>A0ABM7UBB4_9BURK</name>
<sequence>MNTSWVLLIGALLFVWRWARRSGFPSTTRQSAPPVLRSDIRGEEGERRVYEELLDALTWICGENFFLHPGALLLNHAPGTAYPTAEVDHLAITPFGIFLVETKDWTGLIEPGPDSGTLIRTGADGKREARTSPLRQNRSKVAFLRSVLPALWTIEGVGVFASDNCVLSPALPVSVMLREDLRQWLRARQALHAKRCSVPVDVAKAWKAIQSVANTDDTALRKHRERLRVNPKNLPILS</sequence>
<dbReference type="EMBL" id="AP024959">
    <property type="protein sequence ID" value="BCZ85541.1"/>
    <property type="molecule type" value="Genomic_DNA"/>
</dbReference>